<dbReference type="Gene3D" id="1.25.40.10">
    <property type="entry name" value="Tetratricopeptide repeat domain"/>
    <property type="match status" value="1"/>
</dbReference>
<dbReference type="InterPro" id="IPR019734">
    <property type="entry name" value="TPR_rpt"/>
</dbReference>
<organism evidence="2 3">
    <name type="scientific">Candidatus Rhabdochlamydia porcellionis</name>
    <dbReference type="NCBI Taxonomy" id="225148"/>
    <lineage>
        <taxon>Bacteria</taxon>
        <taxon>Pseudomonadati</taxon>
        <taxon>Chlamydiota</taxon>
        <taxon>Chlamydiia</taxon>
        <taxon>Parachlamydiales</taxon>
        <taxon>Candidatus Rhabdochlamydiaceae</taxon>
        <taxon>Candidatus Rhabdochlamydia</taxon>
    </lineage>
</organism>
<accession>A0ABX8YZ78</accession>
<protein>
    <submittedName>
        <fullName evidence="2">Type III secretion low calcium response chaperone LcrH/SycD</fullName>
    </submittedName>
</protein>
<name>A0ABX8YZ78_9BACT</name>
<sequence>MSLAKVANLLQSYKKNLQELKKLTIDEKEELYRTGSALYASGEYRKASYLFSYLVLSDPLIGCSWYGLASCKQLLEEYLAAIEAWSIVCKLQPQDPLGYFHAAECYLSIQEKKEALQKLDKAESLCNKESLLHNRIQILKSTHGN</sequence>
<dbReference type="EMBL" id="CP075585">
    <property type="protein sequence ID" value="QZA58666.1"/>
    <property type="molecule type" value="Genomic_DNA"/>
</dbReference>
<dbReference type="InterPro" id="IPR011990">
    <property type="entry name" value="TPR-like_helical_dom_sf"/>
</dbReference>
<gene>
    <name evidence="2" type="ORF">RHAB15C_0000544</name>
</gene>
<dbReference type="RefSeq" id="WP_194845740.1">
    <property type="nucleotide sequence ID" value="NZ_CP075585.1"/>
</dbReference>
<reference evidence="2 3" key="1">
    <citation type="submission" date="2020-01" db="EMBL/GenBank/DDBJ databases">
        <authorList>
            <person name="Sixt B."/>
            <person name="Schulz F."/>
            <person name="Kostanjsek R."/>
            <person name="Koestlbacher S."/>
            <person name="Collingro A."/>
            <person name="Toenshoff E."/>
            <person name="Horn M."/>
        </authorList>
    </citation>
    <scope>NUCLEOTIDE SEQUENCE [LARGE SCALE GENOMIC DNA]</scope>
    <source>
        <strain evidence="2 3">15C</strain>
    </source>
</reference>
<evidence type="ECO:0000313" key="3">
    <source>
        <dbReference type="Proteomes" id="UP000822862"/>
    </source>
</evidence>
<dbReference type="PRINTS" id="PR01595">
    <property type="entry name" value="SYCDCHAPRONE"/>
</dbReference>
<feature type="coiled-coil region" evidence="1">
    <location>
        <begin position="3"/>
        <end position="30"/>
    </location>
</feature>
<evidence type="ECO:0000256" key="1">
    <source>
        <dbReference type="SAM" id="Coils"/>
    </source>
</evidence>
<evidence type="ECO:0000313" key="2">
    <source>
        <dbReference type="EMBL" id="QZA58666.1"/>
    </source>
</evidence>
<dbReference type="SUPFAM" id="SSF48452">
    <property type="entry name" value="TPR-like"/>
    <property type="match status" value="1"/>
</dbReference>
<dbReference type="Proteomes" id="UP000822862">
    <property type="component" value="Chromosome"/>
</dbReference>
<reference evidence="2 3" key="2">
    <citation type="submission" date="2021-05" db="EMBL/GenBank/DDBJ databases">
        <title>Ecology and evolution of chlamydial symbionts of arthropods.</title>
        <authorList>
            <person name="Halter T."/>
            <person name="Sixt B.S."/>
            <person name="Toenshoff E.R."/>
            <person name="Koestlbacher S."/>
            <person name="Schulz F."/>
            <person name="Kostanjsek R."/>
            <person name="Collingro A."/>
            <person name="Hendrickx F."/>
            <person name="Horn M."/>
        </authorList>
    </citation>
    <scope>NUCLEOTIDE SEQUENCE [LARGE SCALE GENOMIC DNA]</scope>
    <source>
        <strain evidence="2 3">15C</strain>
    </source>
</reference>
<keyword evidence="1" id="KW-0175">Coiled coil</keyword>
<dbReference type="InterPro" id="IPR005415">
    <property type="entry name" value="T3SS_Ca_resp_chp_LcrH/SycD"/>
</dbReference>
<keyword evidence="3" id="KW-1185">Reference proteome</keyword>
<proteinExistence type="predicted"/>
<dbReference type="SMART" id="SM00028">
    <property type="entry name" value="TPR"/>
    <property type="match status" value="2"/>
</dbReference>